<dbReference type="OMA" id="HIDAWDA"/>
<evidence type="ECO:0000313" key="2">
    <source>
        <dbReference type="Proteomes" id="UP000037923"/>
    </source>
</evidence>
<dbReference type="RefSeq" id="XP_015659581.1">
    <property type="nucleotide sequence ID" value="XM_015802180.1"/>
</dbReference>
<proteinExistence type="predicted"/>
<dbReference type="Proteomes" id="UP000037923">
    <property type="component" value="Unassembled WGS sequence"/>
</dbReference>
<dbReference type="AlphaFoldDB" id="A0A0N0DW16"/>
<dbReference type="OrthoDB" id="265641at2759"/>
<dbReference type="RefSeq" id="XP_015659580.1">
    <property type="nucleotide sequence ID" value="XM_015802179.1"/>
</dbReference>
<sequence length="258" mass="28998">MELFFSGWDVYRLSCISALSSSACVEGGLQVIDEDEVQDRLGLVEEYLSAWDALQWKLLRSTARVCRRERERLVANEAAERRLIEGDSAFLPYKPFPGAMLSDAFHPLLVHESEARQRIFQEYTDCFSTNLFNAYEALRRMGVTYEALDSLVIKACHVGRAGQREGLLAHTSTSGHAFESPHLDRLAPIFPNSMTNTLCSATVSLLVGQEKEERCLLDATRRNFMDSAKAVRAVYEEQYARLKDSLTLTTEASMVSAP</sequence>
<dbReference type="GeneID" id="26904776"/>
<evidence type="ECO:0000313" key="1">
    <source>
        <dbReference type="EMBL" id="KPA81142.1"/>
    </source>
</evidence>
<keyword evidence="2" id="KW-1185">Reference proteome</keyword>
<name>A0A0N0DW16_LEPPY</name>
<comment type="caution">
    <text evidence="1">The sequence shown here is derived from an EMBL/GenBank/DDBJ whole genome shotgun (WGS) entry which is preliminary data.</text>
</comment>
<protein>
    <submittedName>
        <fullName evidence="1">Uncharacterized protein</fullName>
    </submittedName>
</protein>
<dbReference type="VEuPathDB" id="TriTrypDB:LpyrH10_07_2920"/>
<reference evidence="1 2" key="1">
    <citation type="submission" date="2015-07" db="EMBL/GenBank/DDBJ databases">
        <title>High-quality genome of monoxenous trypanosomatid Leptomonas pyrrhocoris.</title>
        <authorList>
            <person name="Flegontov P."/>
            <person name="Butenko A."/>
            <person name="Firsov S."/>
            <person name="Vlcek C."/>
            <person name="Logacheva M.D."/>
            <person name="Field M."/>
            <person name="Filatov D."/>
            <person name="Flegontova O."/>
            <person name="Gerasimov E."/>
            <person name="Jackson A.P."/>
            <person name="Kelly S."/>
            <person name="Opperdoes F."/>
            <person name="O'Reilly A."/>
            <person name="Votypka J."/>
            <person name="Yurchenko V."/>
            <person name="Lukes J."/>
        </authorList>
    </citation>
    <scope>NUCLEOTIDE SEQUENCE [LARGE SCALE GENOMIC DNA]</scope>
    <source>
        <strain evidence="1">H10</strain>
    </source>
</reference>
<organism evidence="1 2">
    <name type="scientific">Leptomonas pyrrhocoris</name>
    <name type="common">Firebug parasite</name>
    <dbReference type="NCBI Taxonomy" id="157538"/>
    <lineage>
        <taxon>Eukaryota</taxon>
        <taxon>Discoba</taxon>
        <taxon>Euglenozoa</taxon>
        <taxon>Kinetoplastea</taxon>
        <taxon>Metakinetoplastina</taxon>
        <taxon>Trypanosomatida</taxon>
        <taxon>Trypanosomatidae</taxon>
        <taxon>Leishmaniinae</taxon>
        <taxon>Leptomonas</taxon>
    </lineage>
</organism>
<dbReference type="EMBL" id="LGTL01000007">
    <property type="protein sequence ID" value="KPA81142.1"/>
    <property type="molecule type" value="Genomic_DNA"/>
</dbReference>
<gene>
    <name evidence="1" type="ORF">ABB37_04485</name>
</gene>
<dbReference type="EMBL" id="LGTL01000007">
    <property type="protein sequence ID" value="KPA81141.1"/>
    <property type="molecule type" value="Genomic_DNA"/>
</dbReference>
<accession>A0A0N0DW16</accession>